<feature type="compositionally biased region" description="Polar residues" evidence="1">
    <location>
        <begin position="567"/>
        <end position="576"/>
    </location>
</feature>
<feature type="compositionally biased region" description="Basic and acidic residues" evidence="1">
    <location>
        <begin position="1122"/>
        <end position="1131"/>
    </location>
</feature>
<protein>
    <submittedName>
        <fullName evidence="2">Uncharacterized protein</fullName>
    </submittedName>
</protein>
<gene>
    <name evidence="2" type="ORF">TsFJ059_002171</name>
</gene>
<feature type="compositionally biased region" description="Polar residues" evidence="1">
    <location>
        <begin position="1050"/>
        <end position="1063"/>
    </location>
</feature>
<feature type="compositionally biased region" description="Basic residues" evidence="1">
    <location>
        <begin position="1371"/>
        <end position="1381"/>
    </location>
</feature>
<feature type="compositionally biased region" description="Low complexity" evidence="1">
    <location>
        <begin position="369"/>
        <end position="388"/>
    </location>
</feature>
<feature type="compositionally biased region" description="Basic and acidic residues" evidence="1">
    <location>
        <begin position="1071"/>
        <end position="1086"/>
    </location>
</feature>
<reference evidence="2 3" key="1">
    <citation type="submission" date="2021-08" db="EMBL/GenBank/DDBJ databases">
        <title>The highly contiguous genome resource for Trichoderma semiorbis FJ059, a fungal antagonistic to plant pathogens.</title>
        <authorList>
            <person name="Liu T."/>
        </authorList>
    </citation>
    <scope>NUCLEOTIDE SEQUENCE [LARGE SCALE GENOMIC DNA]</scope>
    <source>
        <strain evidence="2 3">FJ059</strain>
    </source>
</reference>
<accession>A0A9P8HKU9</accession>
<feature type="compositionally biased region" description="Polar residues" evidence="1">
    <location>
        <begin position="521"/>
        <end position="530"/>
    </location>
</feature>
<feature type="compositionally biased region" description="Polar residues" evidence="1">
    <location>
        <begin position="854"/>
        <end position="872"/>
    </location>
</feature>
<feature type="region of interest" description="Disordered" evidence="1">
    <location>
        <begin position="854"/>
        <end position="920"/>
    </location>
</feature>
<dbReference type="EMBL" id="JAIMJC010000003">
    <property type="protein sequence ID" value="KAH0527144.1"/>
    <property type="molecule type" value="Genomic_DNA"/>
</dbReference>
<feature type="compositionally biased region" description="Polar residues" evidence="1">
    <location>
        <begin position="290"/>
        <end position="323"/>
    </location>
</feature>
<name>A0A9P8HKU9_9HYPO</name>
<feature type="compositionally biased region" description="Acidic residues" evidence="1">
    <location>
        <begin position="1192"/>
        <end position="1202"/>
    </location>
</feature>
<keyword evidence="3" id="KW-1185">Reference proteome</keyword>
<feature type="region of interest" description="Disordered" evidence="1">
    <location>
        <begin position="1005"/>
        <end position="1381"/>
    </location>
</feature>
<feature type="region of interest" description="Disordered" evidence="1">
    <location>
        <begin position="944"/>
        <end position="989"/>
    </location>
</feature>
<organism evidence="2 3">
    <name type="scientific">Trichoderma semiorbis</name>
    <dbReference type="NCBI Taxonomy" id="1491008"/>
    <lineage>
        <taxon>Eukaryota</taxon>
        <taxon>Fungi</taxon>
        <taxon>Dikarya</taxon>
        <taxon>Ascomycota</taxon>
        <taxon>Pezizomycotina</taxon>
        <taxon>Sordariomycetes</taxon>
        <taxon>Hypocreomycetidae</taxon>
        <taxon>Hypocreales</taxon>
        <taxon>Hypocreaceae</taxon>
        <taxon>Trichoderma</taxon>
    </lineage>
</organism>
<feature type="compositionally biased region" description="Polar residues" evidence="1">
    <location>
        <begin position="898"/>
        <end position="918"/>
    </location>
</feature>
<evidence type="ECO:0000313" key="3">
    <source>
        <dbReference type="Proteomes" id="UP000826573"/>
    </source>
</evidence>
<dbReference type="Proteomes" id="UP000826573">
    <property type="component" value="Unassembled WGS sequence"/>
</dbReference>
<sequence>MDGTTSPGWGSGHEPVDNNPLPAAFVTFFPVAQEGKTEILWADNLVAQKPATILRAWCRVPVSAGPSTLRKGMTIMKRVGRVARVVAASQAAAEIEVAEDLEEAQQANRRRLNSFVPTADAVLELVGEPLSRAEVASAVMRAKGLFLVSFSCNIPVKATTLELQFADCFCFIVDVANCYLHEEYTDVSEQRNLAKQSQYTKKTVPLKRRFSNYSSVDFEYASGGNGYAIYSELHPILSRAMQSGVTEIDVNMASIAEAGVHLRSMSRNPRVLLAASGMPELSDIADDSEPSSLLTLEPNESMSDAKSPTKRASTQSPSPTKGSKSFRKRLSDTIVRLLPGSSPRAEPSPIKPSSPPTPSKGFESPRQQTPSITIPKSPSASKSPLLSANSTPGLIRWSNRSSKESPFARWRPKRKSEPARLSTTPSSPRNDSSTFDISMEDSSIMFGSPTHQSRPNAPTPSKWSGLLPSTPSQKASSAAATPANDGASLGLVKSLPEWMQRNQSPATLEKYDPSSIEFRPSSPSFTNSASWVNVPTDSIEIERTKIVRRRKSEPLVRNMLKSHTLRRTSLSPQLRSSGAKPTIDEPAFPSDNSISRIPEHPQTSNLFNSSATQSNTLINAATEQTENMDAQDMQAQDMLDQDMLAQGVDPRDPHDFHRLSWDYKAQIEDVLRERRNAPPPVRHPDDVFDDPNDRYRRESPPPHNPVERLARMAETGCYDKAGVIIAERGERLLVQFKLPIKYIEHFPQDSQAGRDPWRPDPHAHYFQRKFPGETPSPEPRQRSEWSSSPLAEEESHLADKTLVVSDFGGSPTKRASLSAENEESHLADKPLVVSDFGSPLMPLTSPDHEYFYPSTGSLIVSDSGSHAKPSTSPDHEDVYPSDETLVVSDFATSPAKRGSSSRQSIATSSPAPASQNVPFTPADQFIIPDYVTTSERKVYQPGMVYKPDMNSQPLVAPELPTIPELPMNSELAVNTDSSSLSDLENTPPLNESSALSIAIMAAENAGEQSAYADAEPSPANSTSTNDPTSTSPISFTPVNQASAQKKAASPTLSNKQGSSTSPESGKPYPISHDDTPERDYLRDFIRRSKPRRLSTTETGSPIAIAPVQRQPLGARSPNMETQPKEKRKFESSEGEENENEPEAKPEPAAKRVRRVHRTTPPKAKPAATMNHSDDEDPLAKDVAPTSVKTSDAADELANDEEQKEAPVPAASRRSSRLKTKPSAIPKPSTPAPTKVGRGRPPNTLGSVRNEQQDLVHQTRANTRRNKGNAEYPAQFLARHSEEEEEEESQQEEAESSKAGRGKSVVWKEPLASYQEEEKPKRGRPAKAKATVVGSRVSKPAAKPSAAAQKQRSSRIAAGLGMAGNGTPGPKRATRASTRSRK</sequence>
<feature type="region of interest" description="Disordered" evidence="1">
    <location>
        <begin position="566"/>
        <end position="589"/>
    </location>
</feature>
<feature type="compositionally biased region" description="Pro residues" evidence="1">
    <location>
        <begin position="349"/>
        <end position="358"/>
    </location>
</feature>
<feature type="compositionally biased region" description="Acidic residues" evidence="1">
    <location>
        <begin position="1282"/>
        <end position="1293"/>
    </location>
</feature>
<comment type="caution">
    <text evidence="2">The sequence shown here is derived from an EMBL/GenBank/DDBJ whole genome shotgun (WGS) entry which is preliminary data.</text>
</comment>
<feature type="compositionally biased region" description="Polar residues" evidence="1">
    <location>
        <begin position="449"/>
        <end position="479"/>
    </location>
</feature>
<proteinExistence type="predicted"/>
<feature type="compositionally biased region" description="Polar residues" evidence="1">
    <location>
        <begin position="421"/>
        <end position="436"/>
    </location>
</feature>
<evidence type="ECO:0000256" key="1">
    <source>
        <dbReference type="SAM" id="MobiDB-lite"/>
    </source>
</evidence>
<feature type="region of interest" description="Disordered" evidence="1">
    <location>
        <begin position="673"/>
        <end position="706"/>
    </location>
</feature>
<feature type="region of interest" description="Disordered" evidence="1">
    <location>
        <begin position="504"/>
        <end position="530"/>
    </location>
</feature>
<feature type="region of interest" description="Disordered" evidence="1">
    <location>
        <begin position="281"/>
        <end position="488"/>
    </location>
</feature>
<feature type="compositionally biased region" description="Polar residues" evidence="1">
    <location>
        <begin position="1243"/>
        <end position="1260"/>
    </location>
</feature>
<feature type="compositionally biased region" description="Low complexity" evidence="1">
    <location>
        <begin position="1334"/>
        <end position="1357"/>
    </location>
</feature>
<feature type="region of interest" description="Disordered" evidence="1">
    <location>
        <begin position="749"/>
        <end position="836"/>
    </location>
</feature>
<feature type="compositionally biased region" description="Low complexity" evidence="1">
    <location>
        <begin position="1016"/>
        <end position="1034"/>
    </location>
</feature>
<feature type="compositionally biased region" description="Polar residues" evidence="1">
    <location>
        <begin position="971"/>
        <end position="989"/>
    </location>
</feature>
<evidence type="ECO:0000313" key="2">
    <source>
        <dbReference type="EMBL" id="KAH0527144.1"/>
    </source>
</evidence>
<feature type="compositionally biased region" description="Basic residues" evidence="1">
    <location>
        <begin position="1150"/>
        <end position="1159"/>
    </location>
</feature>